<reference evidence="1 2" key="1">
    <citation type="submission" date="2021-06" db="EMBL/GenBank/DDBJ databases">
        <title>Caerostris extrusa draft genome.</title>
        <authorList>
            <person name="Kono N."/>
            <person name="Arakawa K."/>
        </authorList>
    </citation>
    <scope>NUCLEOTIDE SEQUENCE [LARGE SCALE GENOMIC DNA]</scope>
</reference>
<protein>
    <submittedName>
        <fullName evidence="1">Uncharacterized protein</fullName>
    </submittedName>
</protein>
<comment type="caution">
    <text evidence="1">The sequence shown here is derived from an EMBL/GenBank/DDBJ whole genome shotgun (WGS) entry which is preliminary data.</text>
</comment>
<proteinExistence type="predicted"/>
<dbReference type="Proteomes" id="UP001054945">
    <property type="component" value="Unassembled WGS sequence"/>
</dbReference>
<dbReference type="EMBL" id="BPLR01013137">
    <property type="protein sequence ID" value="GIY58975.1"/>
    <property type="molecule type" value="Genomic_DNA"/>
</dbReference>
<name>A0AAV4UM85_CAEEX</name>
<gene>
    <name evidence="1" type="ORF">CEXT_744351</name>
</gene>
<keyword evidence="2" id="KW-1185">Reference proteome</keyword>
<evidence type="ECO:0000313" key="1">
    <source>
        <dbReference type="EMBL" id="GIY58975.1"/>
    </source>
</evidence>
<sequence length="71" mass="8318">MGGGERMRCHGYRQSCLWPLSGVVKKAWRIRRVNISLADFLRRKKRWPFLAKNLPGIALFCSDLYCKHVLL</sequence>
<organism evidence="1 2">
    <name type="scientific">Caerostris extrusa</name>
    <name type="common">Bark spider</name>
    <name type="synonym">Caerostris bankana</name>
    <dbReference type="NCBI Taxonomy" id="172846"/>
    <lineage>
        <taxon>Eukaryota</taxon>
        <taxon>Metazoa</taxon>
        <taxon>Ecdysozoa</taxon>
        <taxon>Arthropoda</taxon>
        <taxon>Chelicerata</taxon>
        <taxon>Arachnida</taxon>
        <taxon>Araneae</taxon>
        <taxon>Araneomorphae</taxon>
        <taxon>Entelegynae</taxon>
        <taxon>Araneoidea</taxon>
        <taxon>Araneidae</taxon>
        <taxon>Caerostris</taxon>
    </lineage>
</organism>
<accession>A0AAV4UM85</accession>
<dbReference type="AlphaFoldDB" id="A0AAV4UM85"/>
<evidence type="ECO:0000313" key="2">
    <source>
        <dbReference type="Proteomes" id="UP001054945"/>
    </source>
</evidence>